<dbReference type="Pfam" id="PF16289">
    <property type="entry name" value="PIN_12"/>
    <property type="match status" value="1"/>
</dbReference>
<dbReference type="InterPro" id="IPR032557">
    <property type="entry name" value="DUF4935"/>
</dbReference>
<proteinExistence type="predicted"/>
<feature type="domain" description="DUF4935" evidence="1">
    <location>
        <begin position="20"/>
        <end position="189"/>
    </location>
</feature>
<dbReference type="AlphaFoldDB" id="A0A6B3NJ04"/>
<dbReference type="EMBL" id="JAAHFQ010000400">
    <property type="protein sequence ID" value="NER29621.1"/>
    <property type="molecule type" value="Genomic_DNA"/>
</dbReference>
<evidence type="ECO:0000313" key="2">
    <source>
        <dbReference type="EMBL" id="NER29621.1"/>
    </source>
</evidence>
<organism evidence="2">
    <name type="scientific">Symploca sp. SIO1C4</name>
    <dbReference type="NCBI Taxonomy" id="2607765"/>
    <lineage>
        <taxon>Bacteria</taxon>
        <taxon>Bacillati</taxon>
        <taxon>Cyanobacteriota</taxon>
        <taxon>Cyanophyceae</taxon>
        <taxon>Coleofasciculales</taxon>
        <taxon>Coleofasciculaceae</taxon>
        <taxon>Symploca</taxon>
    </lineage>
</organism>
<sequence>MDMKLEELNKIVREGQFGAITLDTSIFYAQGLKLESGLLRQLQQFQDNSTRLILSEVVKEEVLSHLTIKVKEAQNSIEKSLKQAKDHLRIETQHLEDIKKLVGYGRKVQEIASERFSQFVELTSLEIVEAQDYVMVNDLIQKYFKAKPPFSETGKKKNEFPDAIALMSLETWANKNQTKIIVVTSDQDWKNFCQDSESLVAIDDFAGTLRLFQLQDADDICKYLSESYEKGKLNNVREAIAHALEYQTSDLYFFLEVNSDFRYEHDWPLVTVNDFEFKVFEPPNLIFRPVNFGDDILVIESNLSVDVNIEFTSKNIKTNLDVYILVTLIGNLEKVGASFEVDDVEIVGIMPNLIDFGVTYPDLMYKYFGVTHSDLMDEYFGVTYPDLMYEYFGVTHSDLMDEDLDY</sequence>
<evidence type="ECO:0000259" key="1">
    <source>
        <dbReference type="Pfam" id="PF16289"/>
    </source>
</evidence>
<accession>A0A6B3NJ04</accession>
<comment type="caution">
    <text evidence="2">The sequence shown here is derived from an EMBL/GenBank/DDBJ whole genome shotgun (WGS) entry which is preliminary data.</text>
</comment>
<gene>
    <name evidence="2" type="ORF">F6J89_18865</name>
</gene>
<name>A0A6B3NJ04_9CYAN</name>
<protein>
    <submittedName>
        <fullName evidence="2">DUF4935 domain-containing protein</fullName>
    </submittedName>
</protein>
<reference evidence="2" key="1">
    <citation type="submission" date="2019-11" db="EMBL/GenBank/DDBJ databases">
        <title>Genomic insights into an expanded diversity of filamentous marine cyanobacteria reveals the extraordinary biosynthetic potential of Moorea and Okeania.</title>
        <authorList>
            <person name="Ferreira Leao T."/>
            <person name="Wang M."/>
            <person name="Moss N."/>
            <person name="Da Silva R."/>
            <person name="Sanders J."/>
            <person name="Nurk S."/>
            <person name="Gurevich A."/>
            <person name="Humphrey G."/>
            <person name="Reher R."/>
            <person name="Zhu Q."/>
            <person name="Belda-Ferre P."/>
            <person name="Glukhov E."/>
            <person name="Rex R."/>
            <person name="Dorrestein P.C."/>
            <person name="Knight R."/>
            <person name="Pevzner P."/>
            <person name="Gerwick W.H."/>
            <person name="Gerwick L."/>
        </authorList>
    </citation>
    <scope>NUCLEOTIDE SEQUENCE</scope>
    <source>
        <strain evidence="2">SIO1C4</strain>
    </source>
</reference>